<dbReference type="Proteomes" id="UP000499080">
    <property type="component" value="Unassembled WGS sequence"/>
</dbReference>
<accession>A0A4Y2PKF5</accession>
<evidence type="ECO:0000313" key="4">
    <source>
        <dbReference type="Proteomes" id="UP000499080"/>
    </source>
</evidence>
<feature type="non-terminal residue" evidence="3">
    <location>
        <position position="248"/>
    </location>
</feature>
<keyword evidence="2" id="KW-0472">Membrane</keyword>
<name>A0A4Y2PKF5_ARAVE</name>
<comment type="caution">
    <text evidence="3">The sequence shown here is derived from an EMBL/GenBank/DDBJ whole genome shotgun (WGS) entry which is preliminary data.</text>
</comment>
<proteinExistence type="predicted"/>
<evidence type="ECO:0000256" key="1">
    <source>
        <dbReference type="SAM" id="MobiDB-lite"/>
    </source>
</evidence>
<feature type="transmembrane region" description="Helical" evidence="2">
    <location>
        <begin position="160"/>
        <end position="179"/>
    </location>
</feature>
<keyword evidence="4" id="KW-1185">Reference proteome</keyword>
<dbReference type="AlphaFoldDB" id="A0A4Y2PKF5"/>
<protein>
    <submittedName>
        <fullName evidence="3">Uncharacterized protein</fullName>
    </submittedName>
</protein>
<evidence type="ECO:0000256" key="2">
    <source>
        <dbReference type="SAM" id="Phobius"/>
    </source>
</evidence>
<sequence>MRMRTFRISQQVLASRWWFGSQGPSAKAGLWKPDEQKTEELEQDVKAVTTESEIYPVTELTNGPPDPIHDNKHKEVTTSSYKTDSKDEKMNKLRSAFTSVVKKTDSTSVEKKNDSELDNSITQAEGARHLSVDTYVNREPVESNSTAPRLHLEIPFTDKIFIQICAVQIAFILIVMFAWCHYIRELRAIEKHVGEVMTKAQAVAHSMAEEASSSQRYSESDVQMEPLSNNDELALMTSSSMVYCHLQN</sequence>
<dbReference type="EMBL" id="BGPR01011492">
    <property type="protein sequence ID" value="GBN51612.1"/>
    <property type="molecule type" value="Genomic_DNA"/>
</dbReference>
<evidence type="ECO:0000313" key="3">
    <source>
        <dbReference type="EMBL" id="GBN51612.1"/>
    </source>
</evidence>
<organism evidence="3 4">
    <name type="scientific">Araneus ventricosus</name>
    <name type="common">Orbweaver spider</name>
    <name type="synonym">Epeira ventricosa</name>
    <dbReference type="NCBI Taxonomy" id="182803"/>
    <lineage>
        <taxon>Eukaryota</taxon>
        <taxon>Metazoa</taxon>
        <taxon>Ecdysozoa</taxon>
        <taxon>Arthropoda</taxon>
        <taxon>Chelicerata</taxon>
        <taxon>Arachnida</taxon>
        <taxon>Araneae</taxon>
        <taxon>Araneomorphae</taxon>
        <taxon>Entelegynae</taxon>
        <taxon>Araneoidea</taxon>
        <taxon>Araneidae</taxon>
        <taxon>Araneus</taxon>
    </lineage>
</organism>
<feature type="region of interest" description="Disordered" evidence="1">
    <location>
        <begin position="57"/>
        <end position="87"/>
    </location>
</feature>
<reference evidence="3 4" key="1">
    <citation type="journal article" date="2019" name="Sci. Rep.">
        <title>Orb-weaving spider Araneus ventricosus genome elucidates the spidroin gene catalogue.</title>
        <authorList>
            <person name="Kono N."/>
            <person name="Nakamura H."/>
            <person name="Ohtoshi R."/>
            <person name="Moran D.A.P."/>
            <person name="Shinohara A."/>
            <person name="Yoshida Y."/>
            <person name="Fujiwara M."/>
            <person name="Mori M."/>
            <person name="Tomita M."/>
            <person name="Arakawa K."/>
        </authorList>
    </citation>
    <scope>NUCLEOTIDE SEQUENCE [LARGE SCALE GENOMIC DNA]</scope>
</reference>
<gene>
    <name evidence="3" type="ORF">AVEN_65435_1</name>
</gene>
<keyword evidence="2" id="KW-1133">Transmembrane helix</keyword>
<feature type="compositionally biased region" description="Basic and acidic residues" evidence="1">
    <location>
        <begin position="67"/>
        <end position="76"/>
    </location>
</feature>
<keyword evidence="2" id="KW-0812">Transmembrane</keyword>